<feature type="domain" description="DUF1659" evidence="1">
    <location>
        <begin position="7"/>
        <end position="70"/>
    </location>
</feature>
<dbReference type="AlphaFoldDB" id="A0A0A2VC35"/>
<dbReference type="EMBL" id="AVBG01000007">
    <property type="protein sequence ID" value="KGP91230.1"/>
    <property type="molecule type" value="Genomic_DNA"/>
</dbReference>
<evidence type="ECO:0000313" key="3">
    <source>
        <dbReference type="Proteomes" id="UP000030153"/>
    </source>
</evidence>
<dbReference type="eggNOG" id="ENOG5033AHG">
    <property type="taxonomic scope" value="Bacteria"/>
</dbReference>
<proteinExistence type="predicted"/>
<comment type="caution">
    <text evidence="2">The sequence shown here is derived from an EMBL/GenBank/DDBJ whole genome shotgun (WGS) entry which is preliminary data.</text>
</comment>
<keyword evidence="3" id="KW-1185">Reference proteome</keyword>
<reference evidence="2 3" key="1">
    <citation type="submission" date="2013-08" db="EMBL/GenBank/DDBJ databases">
        <title>Genome of Pontibacillus chungwhensis.</title>
        <authorList>
            <person name="Wang Q."/>
            <person name="Wang G."/>
        </authorList>
    </citation>
    <scope>NUCLEOTIDE SEQUENCE [LARGE SCALE GENOMIC DNA]</scope>
    <source>
        <strain evidence="2 3">BH030062</strain>
    </source>
</reference>
<dbReference type="STRING" id="1385513.N780_08415"/>
<organism evidence="2 3">
    <name type="scientific">Pontibacillus chungwhensis BH030062</name>
    <dbReference type="NCBI Taxonomy" id="1385513"/>
    <lineage>
        <taxon>Bacteria</taxon>
        <taxon>Bacillati</taxon>
        <taxon>Bacillota</taxon>
        <taxon>Bacilli</taxon>
        <taxon>Bacillales</taxon>
        <taxon>Bacillaceae</taxon>
        <taxon>Pontibacillus</taxon>
    </lineage>
</organism>
<protein>
    <recommendedName>
        <fullName evidence="1">DUF1659 domain-containing protein</fullName>
    </recommendedName>
</protein>
<accession>A0A0A2VC35</accession>
<evidence type="ECO:0000313" key="2">
    <source>
        <dbReference type="EMBL" id="KGP91230.1"/>
    </source>
</evidence>
<name>A0A0A2VC35_9BACI</name>
<dbReference type="Pfam" id="PF07872">
    <property type="entry name" value="DUF1659"/>
    <property type="match status" value="1"/>
</dbReference>
<dbReference type="InterPro" id="IPR012454">
    <property type="entry name" value="DUF1659"/>
</dbReference>
<sequence>MAITNTFRSQLQIVLEDGLDEKGNMTYKNKNFNNVKTEATADQLFAVANALHPLQQRKLSGIERNDSSLILGA</sequence>
<dbReference type="Proteomes" id="UP000030153">
    <property type="component" value="Unassembled WGS sequence"/>
</dbReference>
<dbReference type="OrthoDB" id="48766at2"/>
<gene>
    <name evidence="2" type="ORF">N780_08415</name>
</gene>
<evidence type="ECO:0000259" key="1">
    <source>
        <dbReference type="Pfam" id="PF07872"/>
    </source>
</evidence>
<dbReference type="RefSeq" id="WP_036783604.1">
    <property type="nucleotide sequence ID" value="NZ_AVBG01000007.1"/>
</dbReference>